<organism evidence="1 2">
    <name type="scientific">Rubneribacter badeniensis</name>
    <dbReference type="NCBI Taxonomy" id="2070688"/>
    <lineage>
        <taxon>Bacteria</taxon>
        <taxon>Bacillati</taxon>
        <taxon>Actinomycetota</taxon>
        <taxon>Coriobacteriia</taxon>
        <taxon>Eggerthellales</taxon>
        <taxon>Eggerthellaceae</taxon>
        <taxon>Rubneribacter</taxon>
    </lineage>
</organism>
<gene>
    <name evidence="1" type="ORF">C2L80_09050</name>
</gene>
<evidence type="ECO:0000313" key="2">
    <source>
        <dbReference type="Proteomes" id="UP000236488"/>
    </source>
</evidence>
<comment type="caution">
    <text evidence="1">The sequence shown here is derived from an EMBL/GenBank/DDBJ whole genome shotgun (WGS) entry which is preliminary data.</text>
</comment>
<evidence type="ECO:0000313" key="1">
    <source>
        <dbReference type="EMBL" id="PNV64989.1"/>
    </source>
</evidence>
<keyword evidence="2" id="KW-1185">Reference proteome</keyword>
<dbReference type="EMBL" id="PPEL01000055">
    <property type="protein sequence ID" value="PNV64989.1"/>
    <property type="molecule type" value="Genomic_DNA"/>
</dbReference>
<sequence length="207" mass="22570">MAATVKTLLEHHGELYWGARTATPGYQYGISLDVVPQGIEAQVVYVLSDLDENDAELVDPEVLLSCYSVADLERNGIVPSDLMDENESEDGSDACSAEDGAGVPVIGWYCIERSFFDRDRADELAASNDSLDGYLDIVLSILTITPEEVEAGLPSLDAVSFFDLLDELEGIAERIDSGDLRAPLPFDFTLVNDALLGWQNADEADFR</sequence>
<dbReference type="RefSeq" id="WP_087196983.1">
    <property type="nucleotide sequence ID" value="NZ_PPEL01000055.1"/>
</dbReference>
<reference evidence="1 2" key="1">
    <citation type="journal article" date="2018" name="Int. J. Syst. Evol. Microbiol.">
        <title>Rubneribacter badeniensis gen. nov., sp. nov. and Enteroscipio rubneri gen. nov., sp. nov., new members of the Eggerthellaceae isolated from human faeces.</title>
        <authorList>
            <person name="Danylec N."/>
            <person name="Gobl A."/>
            <person name="Stoll D.A."/>
            <person name="Hetzer B."/>
            <person name="Kulling S.E."/>
            <person name="Huch M."/>
        </authorList>
    </citation>
    <scope>NUCLEOTIDE SEQUENCE [LARGE SCALE GENOMIC DNA]</scope>
    <source>
        <strain evidence="1 2">ResAG-85</strain>
    </source>
</reference>
<protein>
    <submittedName>
        <fullName evidence="1">Uncharacterized protein</fullName>
    </submittedName>
</protein>
<dbReference type="Proteomes" id="UP000236488">
    <property type="component" value="Unassembled WGS sequence"/>
</dbReference>
<name>A0A2K2U3Y8_9ACTN</name>
<proteinExistence type="predicted"/>
<dbReference type="AlphaFoldDB" id="A0A2K2U3Y8"/>
<accession>A0A2K2U3Y8</accession>